<dbReference type="Proteomes" id="UP000076842">
    <property type="component" value="Unassembled WGS sequence"/>
</dbReference>
<reference evidence="1 2" key="1">
    <citation type="journal article" date="2016" name="Mol. Biol. Evol.">
        <title>Comparative Genomics of Early-Diverging Mushroom-Forming Fungi Provides Insights into the Origins of Lignocellulose Decay Capabilities.</title>
        <authorList>
            <person name="Nagy L.G."/>
            <person name="Riley R."/>
            <person name="Tritt A."/>
            <person name="Adam C."/>
            <person name="Daum C."/>
            <person name="Floudas D."/>
            <person name="Sun H."/>
            <person name="Yadav J.S."/>
            <person name="Pangilinan J."/>
            <person name="Larsson K.H."/>
            <person name="Matsuura K."/>
            <person name="Barry K."/>
            <person name="Labutti K."/>
            <person name="Kuo R."/>
            <person name="Ohm R.A."/>
            <person name="Bhattacharya S.S."/>
            <person name="Shirouzu T."/>
            <person name="Yoshinaga Y."/>
            <person name="Martin F.M."/>
            <person name="Grigoriev I.V."/>
            <person name="Hibbett D.S."/>
        </authorList>
    </citation>
    <scope>NUCLEOTIDE SEQUENCE [LARGE SCALE GENOMIC DNA]</scope>
    <source>
        <strain evidence="1 2">HHB12733</strain>
    </source>
</reference>
<keyword evidence="2" id="KW-1185">Reference proteome</keyword>
<accession>A0A165H0T9</accession>
<organism evidence="1 2">
    <name type="scientific">Calocera cornea HHB12733</name>
    <dbReference type="NCBI Taxonomy" id="1353952"/>
    <lineage>
        <taxon>Eukaryota</taxon>
        <taxon>Fungi</taxon>
        <taxon>Dikarya</taxon>
        <taxon>Basidiomycota</taxon>
        <taxon>Agaricomycotina</taxon>
        <taxon>Dacrymycetes</taxon>
        <taxon>Dacrymycetales</taxon>
        <taxon>Dacrymycetaceae</taxon>
        <taxon>Calocera</taxon>
    </lineage>
</organism>
<evidence type="ECO:0000313" key="1">
    <source>
        <dbReference type="EMBL" id="KZT58726.1"/>
    </source>
</evidence>
<dbReference type="InParanoid" id="A0A165H0T9"/>
<dbReference type="AlphaFoldDB" id="A0A165H0T9"/>
<dbReference type="Gene3D" id="3.40.50.150">
    <property type="entry name" value="Vaccinia Virus protein VP39"/>
    <property type="match status" value="1"/>
</dbReference>
<dbReference type="SUPFAM" id="SSF53335">
    <property type="entry name" value="S-adenosyl-L-methionine-dependent methyltransferases"/>
    <property type="match status" value="1"/>
</dbReference>
<evidence type="ECO:0008006" key="3">
    <source>
        <dbReference type="Google" id="ProtNLM"/>
    </source>
</evidence>
<evidence type="ECO:0000313" key="2">
    <source>
        <dbReference type="Proteomes" id="UP000076842"/>
    </source>
</evidence>
<name>A0A165H0T9_9BASI</name>
<protein>
    <recommendedName>
        <fullName evidence="3">S-adenosyl-L-methionine-dependent methyltransferase</fullName>
    </recommendedName>
</protein>
<proteinExistence type="predicted"/>
<dbReference type="InterPro" id="IPR029063">
    <property type="entry name" value="SAM-dependent_MTases_sf"/>
</dbReference>
<dbReference type="STRING" id="1353952.A0A165H0T9"/>
<sequence>MLSNGTIAPDESGYAYVVHDVFTGGSVPAHMFAVEVFREISALMKPDGVLAVNVVGELGGNAARAVWLTLRDAFADGACRAFHDLPAPPQQGQMANLVVFCTPAPTLAFTPLPSGLAFSKSRTTLQVLGSLAEREVSGEQMVGTISQHLEKEDWVVKEARNYMDKWTAGDVLEHWKGACLFCRSCRPQGLIQYGIRVAMRKAMPAEVWDEY</sequence>
<dbReference type="OrthoDB" id="2016285at2759"/>
<dbReference type="EMBL" id="KV423948">
    <property type="protein sequence ID" value="KZT58726.1"/>
    <property type="molecule type" value="Genomic_DNA"/>
</dbReference>
<gene>
    <name evidence="1" type="ORF">CALCODRAFT_494641</name>
</gene>